<dbReference type="Proteomes" id="UP001596028">
    <property type="component" value="Unassembled WGS sequence"/>
</dbReference>
<sequence length="861" mass="95300">MISRISGISLLVFAMILSGNLVGITTTYAASDSNSVQWYRASSQMVSNNLNDIVVNDRQVYVAVGDEGTILSSSDAKTWSAANFTGTVKLTSAATNGQAFVAAGEQTIVTSKDGVNWTQGNWKKSPTLGELISPSYKKAIDQSYTVNWKTKLPISSLNVESVIWDGQRFVAIGYWRAEAGKPKKKNAAEPQTASLSGTFAITSPDGLKWDIKGIDAYGNKLVFTGKKYVAINFNRVYISADLVEWKEYVPEAFKSRTAFSFKDLIYQNGTFFAVYWDPGISAQTGVIYTSKDGIHWKEETSGFKNRVMNTILWDGVQYWIGGAHGLLLRSENGTDWEHWKDAVNNPWDNVDLAGEEAAINKMIYDGKRYVLVGNRGTIILSDNLMSAEVVRQRIAVDYKYIDYDGNRYVAGGAMGPLMESPDGYDWQPADLGNFTGSYFHWTGVAAGNGIVIALGRIQDGLAIENEEYYYSPRPGAWERKKFPLKVRAPDGVEFRDGKFYVYDDGGYMASTDGINWSRLVKLNPPMERVVSNGKVKVGLTAMTIDKTSTVRPGGDVYASPDGSKWTTAKIRQNNKSVPFAGKDLVWNGKRFIAVGVAWPHPPEYEPAVFSSSDGLSWSYRLTEARLESMACSVQACVAASDDGDLYASKSDLKFQASPRPTAHRISKVLWDGEKFIALGKSGTILVSKKPPGANKFVEEQIVPFTIKYDPNAAAILEAALEQEAAAFRAEAEKQVAVVKRIGSENKYEPFVQEKYDEWLCRLNSIEYMEYYFYKSGEYRNKLSFAVFFNGIDRRQLKTAGEIIGEHIGASQDEVNAALKTIVDGGNTNANGTARVGDIVMKYTLTMVQGQNSPYGELEIWY</sequence>
<dbReference type="InterPro" id="IPR058667">
    <property type="entry name" value="DUF6242_C"/>
</dbReference>
<comment type="caution">
    <text evidence="2">The sequence shown here is derived from an EMBL/GenBank/DDBJ whole genome shotgun (WGS) entry which is preliminary data.</text>
</comment>
<accession>A0ABV9FB97</accession>
<feature type="domain" description="DUF6242" evidence="1">
    <location>
        <begin position="25"/>
        <end position="121"/>
    </location>
</feature>
<protein>
    <recommendedName>
        <fullName evidence="1">DUF6242 domain-containing protein</fullName>
    </recommendedName>
</protein>
<organism evidence="2 3">
    <name type="scientific">Cohnella hongkongensis</name>
    <dbReference type="NCBI Taxonomy" id="178337"/>
    <lineage>
        <taxon>Bacteria</taxon>
        <taxon>Bacillati</taxon>
        <taxon>Bacillota</taxon>
        <taxon>Bacilli</taxon>
        <taxon>Bacillales</taxon>
        <taxon>Paenibacillaceae</taxon>
        <taxon>Cohnella</taxon>
    </lineage>
</organism>
<proteinExistence type="predicted"/>
<evidence type="ECO:0000313" key="2">
    <source>
        <dbReference type="EMBL" id="MFC4598085.1"/>
    </source>
</evidence>
<name>A0ABV9FB97_9BACL</name>
<evidence type="ECO:0000259" key="1">
    <source>
        <dbReference type="Pfam" id="PF25852"/>
    </source>
</evidence>
<dbReference type="EMBL" id="JBHSEP010000004">
    <property type="protein sequence ID" value="MFC4598085.1"/>
    <property type="molecule type" value="Genomic_DNA"/>
</dbReference>
<dbReference type="Pfam" id="PF25852">
    <property type="entry name" value="DUF6242_C"/>
    <property type="match status" value="1"/>
</dbReference>
<dbReference type="SUPFAM" id="SSF50939">
    <property type="entry name" value="Sialidases"/>
    <property type="match status" value="1"/>
</dbReference>
<keyword evidence="3" id="KW-1185">Reference proteome</keyword>
<dbReference type="RefSeq" id="WP_378093973.1">
    <property type="nucleotide sequence ID" value="NZ_JBHSEP010000004.1"/>
</dbReference>
<reference evidence="3" key="1">
    <citation type="journal article" date="2019" name="Int. J. Syst. Evol. Microbiol.">
        <title>The Global Catalogue of Microorganisms (GCM) 10K type strain sequencing project: providing services to taxonomists for standard genome sequencing and annotation.</title>
        <authorList>
            <consortium name="The Broad Institute Genomics Platform"/>
            <consortium name="The Broad Institute Genome Sequencing Center for Infectious Disease"/>
            <person name="Wu L."/>
            <person name="Ma J."/>
        </authorList>
    </citation>
    <scope>NUCLEOTIDE SEQUENCE [LARGE SCALE GENOMIC DNA]</scope>
    <source>
        <strain evidence="3">CCUG 49571</strain>
    </source>
</reference>
<dbReference type="InterPro" id="IPR036278">
    <property type="entry name" value="Sialidase_sf"/>
</dbReference>
<gene>
    <name evidence="2" type="ORF">ACFO3S_07505</name>
</gene>
<dbReference type="SUPFAM" id="SSF110296">
    <property type="entry name" value="Oligoxyloglucan reducing end-specific cellobiohydrolase"/>
    <property type="match status" value="1"/>
</dbReference>
<evidence type="ECO:0000313" key="3">
    <source>
        <dbReference type="Proteomes" id="UP001596028"/>
    </source>
</evidence>